<gene>
    <name evidence="2" type="ORF">P9J83_05175</name>
</gene>
<dbReference type="RefSeq" id="WP_310943111.1">
    <property type="nucleotide sequence ID" value="NZ_JARUIS010000005.1"/>
</dbReference>
<evidence type="ECO:0000313" key="3">
    <source>
        <dbReference type="Proteomes" id="UP001182303"/>
    </source>
</evidence>
<dbReference type="Proteomes" id="UP001182303">
    <property type="component" value="Unassembled WGS sequence"/>
</dbReference>
<dbReference type="EMBL" id="JARUIS010000005">
    <property type="protein sequence ID" value="MDS1002895.1"/>
    <property type="molecule type" value="Genomic_DNA"/>
</dbReference>
<accession>A0AAE4FIP5</accession>
<feature type="domain" description="DUF8042" evidence="1">
    <location>
        <begin position="3"/>
        <end position="109"/>
    </location>
</feature>
<sequence length="122" mass="14207">MNKEKLEVLNTAKEYMINLNNAIVKSAEYLQSGDYFNGTNLIISITDGLEWIVQLVILRKDIYGENMKVNNLIDNVKEIIEAFENEDYILIGDLLQYEISPIVEEYYNKTLLLLKNKNKNNE</sequence>
<evidence type="ECO:0000313" key="2">
    <source>
        <dbReference type="EMBL" id="MDS1002895.1"/>
    </source>
</evidence>
<protein>
    <recommendedName>
        <fullName evidence="1">DUF8042 domain-containing protein</fullName>
    </recommendedName>
</protein>
<dbReference type="AlphaFoldDB" id="A0AAE4FIP5"/>
<dbReference type="Pfam" id="PF26154">
    <property type="entry name" value="DUF8042"/>
    <property type="match status" value="1"/>
</dbReference>
<dbReference type="InterPro" id="IPR058355">
    <property type="entry name" value="DUF8042"/>
</dbReference>
<name>A0AAE4FIP5_CLOSG</name>
<proteinExistence type="predicted"/>
<reference evidence="2" key="1">
    <citation type="submission" date="2023-04" db="EMBL/GenBank/DDBJ databases">
        <title>Assessment of the microbiological origin of a defect in Grana Padano cheese.</title>
        <authorList>
            <person name="Zago M."/>
            <person name="Rossetti L."/>
            <person name="Bonvini B."/>
            <person name="Carminati D."/>
            <person name="Giraffa G."/>
        </authorList>
    </citation>
    <scope>NUCLEOTIDE SEQUENCE</scope>
    <source>
        <strain evidence="2">4990</strain>
    </source>
</reference>
<organism evidence="2 3">
    <name type="scientific">Clostridium sporogenes</name>
    <dbReference type="NCBI Taxonomy" id="1509"/>
    <lineage>
        <taxon>Bacteria</taxon>
        <taxon>Bacillati</taxon>
        <taxon>Bacillota</taxon>
        <taxon>Clostridia</taxon>
        <taxon>Eubacteriales</taxon>
        <taxon>Clostridiaceae</taxon>
        <taxon>Clostridium</taxon>
    </lineage>
</organism>
<evidence type="ECO:0000259" key="1">
    <source>
        <dbReference type="Pfam" id="PF26154"/>
    </source>
</evidence>
<comment type="caution">
    <text evidence="2">The sequence shown here is derived from an EMBL/GenBank/DDBJ whole genome shotgun (WGS) entry which is preliminary data.</text>
</comment>